<dbReference type="InterPro" id="IPR014729">
    <property type="entry name" value="Rossmann-like_a/b/a_fold"/>
</dbReference>
<name>A0A2N0ZCL5_9BACI</name>
<gene>
    <name evidence="1" type="ORF">CWS20_19780</name>
</gene>
<dbReference type="AlphaFoldDB" id="A0A2N0ZCL5"/>
<dbReference type="PANTHER" id="PTHR45569">
    <property type="entry name" value="SENSOR PROTEIN KDPD"/>
    <property type="match status" value="1"/>
</dbReference>
<dbReference type="GO" id="GO:0005886">
    <property type="term" value="C:plasma membrane"/>
    <property type="evidence" value="ECO:0007669"/>
    <property type="project" value="TreeGrafter"/>
</dbReference>
<organism evidence="1 2">
    <name type="scientific">Cytobacillus horneckiae</name>
    <dbReference type="NCBI Taxonomy" id="549687"/>
    <lineage>
        <taxon>Bacteria</taxon>
        <taxon>Bacillati</taxon>
        <taxon>Bacillota</taxon>
        <taxon>Bacilli</taxon>
        <taxon>Bacillales</taxon>
        <taxon>Bacillaceae</taxon>
        <taxon>Cytobacillus</taxon>
    </lineage>
</organism>
<dbReference type="RefSeq" id="WP_066190174.1">
    <property type="nucleotide sequence ID" value="NZ_JARMMB010000011.1"/>
</dbReference>
<dbReference type="SUPFAM" id="SSF52402">
    <property type="entry name" value="Adenine nucleotide alpha hydrolases-like"/>
    <property type="match status" value="1"/>
</dbReference>
<accession>A0A2N0ZCL5</accession>
<dbReference type="EMBL" id="PISD01000047">
    <property type="protein sequence ID" value="PKG27238.1"/>
    <property type="molecule type" value="Genomic_DNA"/>
</dbReference>
<evidence type="ECO:0000313" key="1">
    <source>
        <dbReference type="EMBL" id="PKG27238.1"/>
    </source>
</evidence>
<dbReference type="PANTHER" id="PTHR45569:SF1">
    <property type="entry name" value="SENSOR PROTEIN KDPD"/>
    <property type="match status" value="1"/>
</dbReference>
<dbReference type="GO" id="GO:0000155">
    <property type="term" value="F:phosphorelay sensor kinase activity"/>
    <property type="evidence" value="ECO:0007669"/>
    <property type="project" value="TreeGrafter"/>
</dbReference>
<keyword evidence="2" id="KW-1185">Reference proteome</keyword>
<reference evidence="1 2" key="1">
    <citation type="journal article" date="2010" name="Int. J. Syst. Evol. Microbiol.">
        <title>Bacillus horneckiae sp. nov., isolated from a spacecraft-assembly clean room.</title>
        <authorList>
            <person name="Vaishampayan P."/>
            <person name="Probst A."/>
            <person name="Krishnamurthi S."/>
            <person name="Ghosh S."/>
            <person name="Osman S."/>
            <person name="McDowall A."/>
            <person name="Ruckmani A."/>
            <person name="Mayilraj S."/>
            <person name="Venkateswaran K."/>
        </authorList>
    </citation>
    <scope>NUCLEOTIDE SEQUENCE [LARGE SCALE GENOMIC DNA]</scope>
    <source>
        <strain evidence="2">1PO1SC</strain>
    </source>
</reference>
<evidence type="ECO:0000313" key="2">
    <source>
        <dbReference type="Proteomes" id="UP000233343"/>
    </source>
</evidence>
<proteinExistence type="predicted"/>
<protein>
    <submittedName>
        <fullName evidence="1">Universal stress protein UspA</fullName>
    </submittedName>
</protein>
<comment type="caution">
    <text evidence="1">The sequence shown here is derived from an EMBL/GenBank/DDBJ whole genome shotgun (WGS) entry which is preliminary data.</text>
</comment>
<dbReference type="InterPro" id="IPR052023">
    <property type="entry name" value="Histidine_kinase_KdpD"/>
</dbReference>
<dbReference type="Proteomes" id="UP000233343">
    <property type="component" value="Unassembled WGS sequence"/>
</dbReference>
<sequence>MSSFQQEERILICVYYGQNGLRLIRRGADIANKLSASLFILVLDPLPEKEYKLDKKVDMSIFKEVANEYGAELMIKRSRMKDIASMIAEEAKENKVTQIMIGQVAESLWTTLLGRSITNIILEKAPFADLHVMPQELSEENIGEFERGIQSYIKENKDGTYELSFKNEQDFDYEGIFFKWAQTDFNSGIFAFNKDGGIIEVRVKDGIVYRLIDIDEEEDEI</sequence>
<dbReference type="Gene3D" id="3.40.50.620">
    <property type="entry name" value="HUPs"/>
    <property type="match status" value="1"/>
</dbReference>